<organism evidence="10 11">
    <name type="scientific">Leuconostoc lactis</name>
    <dbReference type="NCBI Taxonomy" id="1246"/>
    <lineage>
        <taxon>Bacteria</taxon>
        <taxon>Bacillati</taxon>
        <taxon>Bacillota</taxon>
        <taxon>Bacilli</taxon>
        <taxon>Lactobacillales</taxon>
        <taxon>Lactobacillaceae</taxon>
        <taxon>Leuconostoc</taxon>
    </lineage>
</organism>
<evidence type="ECO:0000256" key="1">
    <source>
        <dbReference type="ARBA" id="ARBA00004651"/>
    </source>
</evidence>
<dbReference type="GO" id="GO:0005886">
    <property type="term" value="C:plasma membrane"/>
    <property type="evidence" value="ECO:0007669"/>
    <property type="project" value="UniProtKB-SubCell"/>
</dbReference>
<dbReference type="RefSeq" id="WP_252968237.1">
    <property type="nucleotide sequence ID" value="NZ_JBKWFG010000001.1"/>
</dbReference>
<feature type="transmembrane region" description="Helical" evidence="8">
    <location>
        <begin position="65"/>
        <end position="85"/>
    </location>
</feature>
<name>A0A6L7AFT3_LEULA</name>
<evidence type="ECO:0000256" key="3">
    <source>
        <dbReference type="ARBA" id="ARBA00022475"/>
    </source>
</evidence>
<keyword evidence="6 8" id="KW-1133">Transmembrane helix</keyword>
<comment type="caution">
    <text evidence="10">The sequence shown here is derived from an EMBL/GenBank/DDBJ whole genome shotgun (WGS) entry which is preliminary data.</text>
</comment>
<dbReference type="GO" id="GO:0008982">
    <property type="term" value="F:protein-N(PI)-phosphohistidine-sugar phosphotransferase activity"/>
    <property type="evidence" value="ECO:0007669"/>
    <property type="project" value="InterPro"/>
</dbReference>
<dbReference type="EMBL" id="WSZI01000013">
    <property type="protein sequence ID" value="MWN21281.1"/>
    <property type="molecule type" value="Genomic_DNA"/>
</dbReference>
<evidence type="ECO:0000256" key="5">
    <source>
        <dbReference type="ARBA" id="ARBA00022692"/>
    </source>
</evidence>
<feature type="transmembrane region" description="Helical" evidence="8">
    <location>
        <begin position="315"/>
        <end position="333"/>
    </location>
</feature>
<feature type="transmembrane region" description="Helical" evidence="8">
    <location>
        <begin position="240"/>
        <end position="259"/>
    </location>
</feature>
<proteinExistence type="predicted"/>
<feature type="domain" description="Phosphotransferase system EIIC" evidence="9">
    <location>
        <begin position="34"/>
        <end position="373"/>
    </location>
</feature>
<dbReference type="InterPro" id="IPR003352">
    <property type="entry name" value="PTS_EIIC"/>
</dbReference>
<reference evidence="10 11" key="1">
    <citation type="submission" date="2019-12" db="EMBL/GenBank/DDBJ databases">
        <title>Complete genome sequence of Leuconostoc lactis strain AVN1 provides insights into metabolic potential.</title>
        <authorList>
            <person name="Besrour N."/>
            <person name="Najjari A."/>
            <person name="Fhoula I."/>
            <person name="Jaballah S."/>
            <person name="Klibi N."/>
            <person name="Ouzari H.I."/>
        </authorList>
    </citation>
    <scope>NUCLEOTIDE SEQUENCE [LARGE SCALE GENOMIC DNA]</scope>
    <source>
        <strain evidence="10 11">AVN1</strain>
    </source>
</reference>
<keyword evidence="2" id="KW-0813">Transport</keyword>
<evidence type="ECO:0000259" key="9">
    <source>
        <dbReference type="Pfam" id="PF13303"/>
    </source>
</evidence>
<dbReference type="AlphaFoldDB" id="A0A6L7AFT3"/>
<keyword evidence="3" id="KW-1003">Cell membrane</keyword>
<dbReference type="GO" id="GO:0009401">
    <property type="term" value="P:phosphoenolpyruvate-dependent sugar phosphotransferase system"/>
    <property type="evidence" value="ECO:0007669"/>
    <property type="project" value="InterPro"/>
</dbReference>
<feature type="transmembrane region" description="Helical" evidence="8">
    <location>
        <begin position="131"/>
        <end position="154"/>
    </location>
</feature>
<evidence type="ECO:0000256" key="8">
    <source>
        <dbReference type="SAM" id="Phobius"/>
    </source>
</evidence>
<evidence type="ECO:0000256" key="4">
    <source>
        <dbReference type="ARBA" id="ARBA00022597"/>
    </source>
</evidence>
<protein>
    <submittedName>
        <fullName evidence="10">PTS sugar transporter subunit IIC</fullName>
    </submittedName>
</protein>
<dbReference type="Proteomes" id="UP000478636">
    <property type="component" value="Unassembled WGS sequence"/>
</dbReference>
<keyword evidence="7 8" id="KW-0472">Membrane</keyword>
<accession>A0A6L7AFT3</accession>
<keyword evidence="4 10" id="KW-0762">Sugar transport</keyword>
<evidence type="ECO:0000256" key="2">
    <source>
        <dbReference type="ARBA" id="ARBA00022448"/>
    </source>
</evidence>
<feature type="transmembrane region" description="Helical" evidence="8">
    <location>
        <begin position="166"/>
        <end position="188"/>
    </location>
</feature>
<feature type="transmembrane region" description="Helical" evidence="8">
    <location>
        <begin position="31"/>
        <end position="53"/>
    </location>
</feature>
<evidence type="ECO:0000313" key="10">
    <source>
        <dbReference type="EMBL" id="MWN21281.1"/>
    </source>
</evidence>
<evidence type="ECO:0000256" key="7">
    <source>
        <dbReference type="ARBA" id="ARBA00023136"/>
    </source>
</evidence>
<feature type="transmembrane region" description="Helical" evidence="8">
    <location>
        <begin position="339"/>
        <end position="361"/>
    </location>
</feature>
<evidence type="ECO:0000313" key="11">
    <source>
        <dbReference type="Proteomes" id="UP000478636"/>
    </source>
</evidence>
<feature type="transmembrane region" description="Helical" evidence="8">
    <location>
        <begin position="92"/>
        <end position="111"/>
    </location>
</feature>
<evidence type="ECO:0000256" key="6">
    <source>
        <dbReference type="ARBA" id="ARBA00022989"/>
    </source>
</evidence>
<dbReference type="Pfam" id="PF13303">
    <property type="entry name" value="PTS_EIIC_2"/>
    <property type="match status" value="1"/>
</dbReference>
<comment type="subcellular location">
    <subcellularLocation>
        <location evidence="1">Cell membrane</location>
        <topology evidence="1">Multi-pass membrane protein</topology>
    </subcellularLocation>
</comment>
<keyword evidence="5 8" id="KW-0812">Transmembrane</keyword>
<feature type="transmembrane region" description="Helical" evidence="8">
    <location>
        <begin position="289"/>
        <end position="308"/>
    </location>
</feature>
<gene>
    <name evidence="10" type="ORF">GQS40_06290</name>
</gene>
<feature type="transmembrane region" description="Helical" evidence="8">
    <location>
        <begin position="208"/>
        <end position="233"/>
    </location>
</feature>
<sequence>MDLTANATPTMAESNLSLTDKKAKPKTAREVVFDVSTGISNAILAVLGMGLLMSSLGNLFHYTPLIQAGLMGQKMLAPALGVGIAIMMRANILTTGAALIAATVGSNAVYFTTTVVPGTHTATGWLANQPAGSLVMTSGQPISAVLAAILAVLVGNWLTGKTPLDMMLVPLAATLAGTFFGLGTAAVTTPFLNWVSESLASTMKVNPFLGAFVVAFVWFLFLMTPASSAALAIAVMLDPLSGGAAMIGTTAGFVVYTAMGWTQNDLGANFAQTIVTPKVQFPNLLKSPVLMFGPAVVAGLSAMVAVGVFHLKVPFAIAGLGLNGFIAPLALASTNPTGLLLLVVFGIVVPVVACMTMYYTLKKMGKTRENDLHLDVV</sequence>